<accession>A0AAV5HHN1</accession>
<proteinExistence type="predicted"/>
<evidence type="ECO:0000313" key="3">
    <source>
        <dbReference type="Proteomes" id="UP001054252"/>
    </source>
</evidence>
<organism evidence="2 3">
    <name type="scientific">Rubroshorea leprosula</name>
    <dbReference type="NCBI Taxonomy" id="152421"/>
    <lineage>
        <taxon>Eukaryota</taxon>
        <taxon>Viridiplantae</taxon>
        <taxon>Streptophyta</taxon>
        <taxon>Embryophyta</taxon>
        <taxon>Tracheophyta</taxon>
        <taxon>Spermatophyta</taxon>
        <taxon>Magnoliopsida</taxon>
        <taxon>eudicotyledons</taxon>
        <taxon>Gunneridae</taxon>
        <taxon>Pentapetalae</taxon>
        <taxon>rosids</taxon>
        <taxon>malvids</taxon>
        <taxon>Malvales</taxon>
        <taxon>Dipterocarpaceae</taxon>
        <taxon>Rubroshorea</taxon>
    </lineage>
</organism>
<evidence type="ECO:0000313" key="2">
    <source>
        <dbReference type="EMBL" id="GKU88313.1"/>
    </source>
</evidence>
<gene>
    <name evidence="2" type="ORF">SLEP1_g2596</name>
</gene>
<feature type="compositionally biased region" description="Basic residues" evidence="1">
    <location>
        <begin position="1"/>
        <end position="10"/>
    </location>
</feature>
<dbReference type="Proteomes" id="UP001054252">
    <property type="component" value="Unassembled WGS sequence"/>
</dbReference>
<sequence>MFHRTLRHLGLRSPFLHSSGYRHPPPAVTHAPSFPLRRSQQGRVRSFLAVSNRGNQSPQLGRGKVSR</sequence>
<comment type="caution">
    <text evidence="2">The sequence shown here is derived from an EMBL/GenBank/DDBJ whole genome shotgun (WGS) entry which is preliminary data.</text>
</comment>
<evidence type="ECO:0000256" key="1">
    <source>
        <dbReference type="SAM" id="MobiDB-lite"/>
    </source>
</evidence>
<reference evidence="2 3" key="1">
    <citation type="journal article" date="2021" name="Commun. Biol.">
        <title>The genome of Shorea leprosula (Dipterocarpaceae) highlights the ecological relevance of drought in aseasonal tropical rainforests.</title>
        <authorList>
            <person name="Ng K.K.S."/>
            <person name="Kobayashi M.J."/>
            <person name="Fawcett J.A."/>
            <person name="Hatakeyama M."/>
            <person name="Paape T."/>
            <person name="Ng C.H."/>
            <person name="Ang C.C."/>
            <person name="Tnah L.H."/>
            <person name="Lee C.T."/>
            <person name="Nishiyama T."/>
            <person name="Sese J."/>
            <person name="O'Brien M.J."/>
            <person name="Copetti D."/>
            <person name="Mohd Noor M.I."/>
            <person name="Ong R.C."/>
            <person name="Putra M."/>
            <person name="Sireger I.Z."/>
            <person name="Indrioko S."/>
            <person name="Kosugi Y."/>
            <person name="Izuno A."/>
            <person name="Isagi Y."/>
            <person name="Lee S.L."/>
            <person name="Shimizu K.K."/>
        </authorList>
    </citation>
    <scope>NUCLEOTIDE SEQUENCE [LARGE SCALE GENOMIC DNA]</scope>
    <source>
        <strain evidence="2">214</strain>
    </source>
</reference>
<dbReference type="EMBL" id="BPVZ01000002">
    <property type="protein sequence ID" value="GKU88313.1"/>
    <property type="molecule type" value="Genomic_DNA"/>
</dbReference>
<protein>
    <submittedName>
        <fullName evidence="2">Uncharacterized protein</fullName>
    </submittedName>
</protein>
<feature type="region of interest" description="Disordered" evidence="1">
    <location>
        <begin position="1"/>
        <end position="39"/>
    </location>
</feature>
<dbReference type="AlphaFoldDB" id="A0AAV5HHN1"/>
<name>A0AAV5HHN1_9ROSI</name>
<keyword evidence="3" id="KW-1185">Reference proteome</keyword>
<feature type="region of interest" description="Disordered" evidence="1">
    <location>
        <begin position="48"/>
        <end position="67"/>
    </location>
</feature>